<feature type="transmembrane region" description="Helical" evidence="5">
    <location>
        <begin position="107"/>
        <end position="127"/>
    </location>
</feature>
<gene>
    <name evidence="7" type="ORF">CHS0354_040024</name>
</gene>
<organism evidence="7 8">
    <name type="scientific">Potamilus streckersoni</name>
    <dbReference type="NCBI Taxonomy" id="2493646"/>
    <lineage>
        <taxon>Eukaryota</taxon>
        <taxon>Metazoa</taxon>
        <taxon>Spiralia</taxon>
        <taxon>Lophotrochozoa</taxon>
        <taxon>Mollusca</taxon>
        <taxon>Bivalvia</taxon>
        <taxon>Autobranchia</taxon>
        <taxon>Heteroconchia</taxon>
        <taxon>Palaeoheterodonta</taxon>
        <taxon>Unionida</taxon>
        <taxon>Unionoidea</taxon>
        <taxon>Unionidae</taxon>
        <taxon>Ambleminae</taxon>
        <taxon>Lampsilini</taxon>
        <taxon>Potamilus</taxon>
    </lineage>
</organism>
<keyword evidence="5" id="KW-0472">Membrane</keyword>
<dbReference type="EMBL" id="JAEAOA010002328">
    <property type="protein sequence ID" value="KAK3597651.1"/>
    <property type="molecule type" value="Genomic_DNA"/>
</dbReference>
<evidence type="ECO:0000256" key="2">
    <source>
        <dbReference type="ARBA" id="ARBA00022771"/>
    </source>
</evidence>
<evidence type="ECO:0000259" key="6">
    <source>
        <dbReference type="PROSITE" id="PS50089"/>
    </source>
</evidence>
<comment type="caution">
    <text evidence="7">The sequence shown here is derived from an EMBL/GenBank/DDBJ whole genome shotgun (WGS) entry which is preliminary data.</text>
</comment>
<sequence>MECPICFERKDDVSCCVPCGHVFCTVCLERHMLTANEGCPNCRAQTIMAQRVYLDRSTKLGTSKEALMKRLLDHVENGRRKMDVELFCGLCFIVFYHSLLFEAIRLLLTMLLIFWIHSLLVLAVTCFRNGDELDMVLLFKAGSIDLARKLCTFLKFLHKIFSLLYSFPEQPIDN</sequence>
<dbReference type="SUPFAM" id="SSF57850">
    <property type="entry name" value="RING/U-box"/>
    <property type="match status" value="1"/>
</dbReference>
<accession>A0AAE0ST65</accession>
<keyword evidence="1" id="KW-0479">Metal-binding</keyword>
<dbReference type="PROSITE" id="PS50089">
    <property type="entry name" value="ZF_RING_2"/>
    <property type="match status" value="1"/>
</dbReference>
<feature type="domain" description="RING-type" evidence="6">
    <location>
        <begin position="3"/>
        <end position="43"/>
    </location>
</feature>
<reference evidence="7" key="3">
    <citation type="submission" date="2023-05" db="EMBL/GenBank/DDBJ databases">
        <authorList>
            <person name="Smith C.H."/>
        </authorList>
    </citation>
    <scope>NUCLEOTIDE SEQUENCE</scope>
    <source>
        <strain evidence="7">CHS0354</strain>
        <tissue evidence="7">Mantle</tissue>
    </source>
</reference>
<evidence type="ECO:0000256" key="4">
    <source>
        <dbReference type="PROSITE-ProRule" id="PRU00175"/>
    </source>
</evidence>
<name>A0AAE0ST65_9BIVA</name>
<dbReference type="SMART" id="SM00184">
    <property type="entry name" value="RING"/>
    <property type="match status" value="1"/>
</dbReference>
<reference evidence="7" key="2">
    <citation type="journal article" date="2021" name="Genome Biol. Evol.">
        <title>Developing a high-quality reference genome for a parasitic bivalve with doubly uniparental inheritance (Bivalvia: Unionida).</title>
        <authorList>
            <person name="Smith C.H."/>
        </authorList>
    </citation>
    <scope>NUCLEOTIDE SEQUENCE</scope>
    <source>
        <strain evidence="7">CHS0354</strain>
        <tissue evidence="7">Mantle</tissue>
    </source>
</reference>
<keyword evidence="8" id="KW-1185">Reference proteome</keyword>
<proteinExistence type="predicted"/>
<evidence type="ECO:0000256" key="1">
    <source>
        <dbReference type="ARBA" id="ARBA00022723"/>
    </source>
</evidence>
<evidence type="ECO:0000313" key="7">
    <source>
        <dbReference type="EMBL" id="KAK3597651.1"/>
    </source>
</evidence>
<protein>
    <recommendedName>
        <fullName evidence="6">RING-type domain-containing protein</fullName>
    </recommendedName>
</protein>
<keyword evidence="3" id="KW-0862">Zinc</keyword>
<evidence type="ECO:0000256" key="5">
    <source>
        <dbReference type="SAM" id="Phobius"/>
    </source>
</evidence>
<dbReference type="Pfam" id="PF13639">
    <property type="entry name" value="zf-RING_2"/>
    <property type="match status" value="1"/>
</dbReference>
<dbReference type="InterPro" id="IPR001841">
    <property type="entry name" value="Znf_RING"/>
</dbReference>
<evidence type="ECO:0000313" key="8">
    <source>
        <dbReference type="Proteomes" id="UP001195483"/>
    </source>
</evidence>
<dbReference type="PROSITE" id="PS00518">
    <property type="entry name" value="ZF_RING_1"/>
    <property type="match status" value="1"/>
</dbReference>
<dbReference type="GO" id="GO:0008270">
    <property type="term" value="F:zinc ion binding"/>
    <property type="evidence" value="ECO:0007669"/>
    <property type="project" value="UniProtKB-KW"/>
</dbReference>
<keyword evidence="5" id="KW-0812">Transmembrane</keyword>
<dbReference type="InterPro" id="IPR013083">
    <property type="entry name" value="Znf_RING/FYVE/PHD"/>
</dbReference>
<evidence type="ECO:0000256" key="3">
    <source>
        <dbReference type="ARBA" id="ARBA00022833"/>
    </source>
</evidence>
<dbReference type="AlphaFoldDB" id="A0AAE0ST65"/>
<feature type="transmembrane region" description="Helical" evidence="5">
    <location>
        <begin position="84"/>
        <end position="101"/>
    </location>
</feature>
<keyword evidence="2 4" id="KW-0863">Zinc-finger</keyword>
<dbReference type="Gene3D" id="3.30.40.10">
    <property type="entry name" value="Zinc/RING finger domain, C3HC4 (zinc finger)"/>
    <property type="match status" value="1"/>
</dbReference>
<keyword evidence="5" id="KW-1133">Transmembrane helix</keyword>
<dbReference type="InterPro" id="IPR017907">
    <property type="entry name" value="Znf_RING_CS"/>
</dbReference>
<dbReference type="Proteomes" id="UP001195483">
    <property type="component" value="Unassembled WGS sequence"/>
</dbReference>
<reference evidence="7" key="1">
    <citation type="journal article" date="2021" name="Genome Biol. Evol.">
        <title>A High-Quality Reference Genome for a Parasitic Bivalve with Doubly Uniparental Inheritance (Bivalvia: Unionida).</title>
        <authorList>
            <person name="Smith C.H."/>
        </authorList>
    </citation>
    <scope>NUCLEOTIDE SEQUENCE</scope>
    <source>
        <strain evidence="7">CHS0354</strain>
    </source>
</reference>